<dbReference type="RefSeq" id="WP_088713573.1">
    <property type="nucleotide sequence ID" value="NZ_NFZT01000007.1"/>
</dbReference>
<gene>
    <name evidence="2" type="ORF">B5C34_14795</name>
</gene>
<dbReference type="Pfam" id="PF05834">
    <property type="entry name" value="Lycopene_cycl"/>
    <property type="match status" value="1"/>
</dbReference>
<dbReference type="InterPro" id="IPR036188">
    <property type="entry name" value="FAD/NAD-bd_sf"/>
</dbReference>
<dbReference type="InterPro" id="IPR008461">
    <property type="entry name" value="CrtY"/>
</dbReference>
<evidence type="ECO:0000256" key="1">
    <source>
        <dbReference type="ARBA" id="ARBA00006599"/>
    </source>
</evidence>
<dbReference type="GO" id="GO:0016117">
    <property type="term" value="P:carotenoid biosynthetic process"/>
    <property type="evidence" value="ECO:0007669"/>
    <property type="project" value="InterPro"/>
</dbReference>
<protein>
    <submittedName>
        <fullName evidence="2">Lycopene cyclase</fullName>
    </submittedName>
</protein>
<organism evidence="2 3">
    <name type="scientific">Pacificimonas flava</name>
    <dbReference type="NCBI Taxonomy" id="1234595"/>
    <lineage>
        <taxon>Bacteria</taxon>
        <taxon>Pseudomonadati</taxon>
        <taxon>Pseudomonadota</taxon>
        <taxon>Alphaproteobacteria</taxon>
        <taxon>Sphingomonadales</taxon>
        <taxon>Sphingosinicellaceae</taxon>
        <taxon>Pacificimonas</taxon>
    </lineage>
</organism>
<proteinExistence type="inferred from homology"/>
<accession>A0A219B0V2</accession>
<dbReference type="GO" id="GO:0045436">
    <property type="term" value="F:lycopene beta cyclase activity"/>
    <property type="evidence" value="ECO:0007669"/>
    <property type="project" value="InterPro"/>
</dbReference>
<name>A0A219B0V2_9SPHN</name>
<sequence>MHDFDILLAGGGLAAGLIALRLADTRPNLSVGIVEGGSPLGGDKIWSSFATDVRGPQAMWTRELQDHRWEGGYKVRFPAYAREVSTPYASVRSASLDSAVRARLPAEAVMTDTQIDKLTPTLVRLADGRVLEARAVIDCRGHESSRHLKLAYQKFLGVEIECRVPHGRTKPVIMDASVPQIGGYRFVYVLPFSETRLLVEDTYYADGPELHEAEVMGRIDDYIAGMDIGAFERVRTESGILPIALDGDIEAFWNDEPAPVPRAGMAAALFHPVTGYSWPDAVDVADMVKSQPRLDARALYRTLRDHSVERWNERGFYRLLNRMMFEAASPAERYRTLQHFYALDEGVVERFYAARSTAGDKARILSGRPPVPVGKALGVLAKSIPSIRWRPRWRAKG</sequence>
<comment type="caution">
    <text evidence="2">The sequence shown here is derived from an EMBL/GenBank/DDBJ whole genome shotgun (WGS) entry which is preliminary data.</text>
</comment>
<dbReference type="OrthoDB" id="5793379at2"/>
<dbReference type="InterPro" id="IPR010108">
    <property type="entry name" value="Lycopene_cyclase_b/e"/>
</dbReference>
<reference evidence="3" key="1">
    <citation type="submission" date="2017-05" db="EMBL/GenBank/DDBJ databases">
        <authorList>
            <person name="Lin X."/>
        </authorList>
    </citation>
    <scope>NUCLEOTIDE SEQUENCE [LARGE SCALE GENOMIC DNA]</scope>
    <source>
        <strain evidence="3">JLT2012</strain>
    </source>
</reference>
<dbReference type="EMBL" id="NFZT01000007">
    <property type="protein sequence ID" value="OWV31776.1"/>
    <property type="molecule type" value="Genomic_DNA"/>
</dbReference>
<dbReference type="AlphaFoldDB" id="A0A219B0V2"/>
<dbReference type="NCBIfam" id="TIGR01789">
    <property type="entry name" value="lycopene_cycl"/>
    <property type="match status" value="1"/>
</dbReference>
<evidence type="ECO:0000313" key="3">
    <source>
        <dbReference type="Proteomes" id="UP000198462"/>
    </source>
</evidence>
<dbReference type="Proteomes" id="UP000198462">
    <property type="component" value="Unassembled WGS sequence"/>
</dbReference>
<dbReference type="NCBIfam" id="TIGR01790">
    <property type="entry name" value="carotene-cycl"/>
    <property type="match status" value="1"/>
</dbReference>
<dbReference type="GO" id="GO:0016705">
    <property type="term" value="F:oxidoreductase activity, acting on paired donors, with incorporation or reduction of molecular oxygen"/>
    <property type="evidence" value="ECO:0007669"/>
    <property type="project" value="InterPro"/>
</dbReference>
<dbReference type="SUPFAM" id="SSF51905">
    <property type="entry name" value="FAD/NAD(P)-binding domain"/>
    <property type="match status" value="1"/>
</dbReference>
<evidence type="ECO:0000313" key="2">
    <source>
        <dbReference type="EMBL" id="OWV31776.1"/>
    </source>
</evidence>
<keyword evidence="3" id="KW-1185">Reference proteome</keyword>
<comment type="similarity">
    <text evidence="1">Belongs to the lycopene cyclase family.</text>
</comment>